<feature type="domain" description="GH18" evidence="2">
    <location>
        <begin position="153"/>
        <end position="414"/>
    </location>
</feature>
<dbReference type="PROSITE" id="PS51257">
    <property type="entry name" value="PROKAR_LIPOPROTEIN"/>
    <property type="match status" value="1"/>
</dbReference>
<dbReference type="PANTHER" id="PTHR46066">
    <property type="entry name" value="CHITINASE DOMAIN-CONTAINING PROTEIN 1 FAMILY MEMBER"/>
    <property type="match status" value="1"/>
</dbReference>
<dbReference type="SMART" id="SM00636">
    <property type="entry name" value="Glyco_18"/>
    <property type="match status" value="1"/>
</dbReference>
<evidence type="ECO:0000313" key="3">
    <source>
        <dbReference type="EMBL" id="PFH01759.1"/>
    </source>
</evidence>
<dbReference type="InterPro" id="IPR036582">
    <property type="entry name" value="Mao_N_sf"/>
</dbReference>
<dbReference type="InterPro" id="IPR017853">
    <property type="entry name" value="GH"/>
</dbReference>
<reference evidence="3 4" key="1">
    <citation type="submission" date="2017-09" db="EMBL/GenBank/DDBJ databases">
        <title>Evaluation of Pacific Biosciences Sequencing Technology to Finishing C. thermocellum Genome Sequences.</title>
        <authorList>
            <person name="Brown S."/>
        </authorList>
    </citation>
    <scope>NUCLEOTIDE SEQUENCE [LARGE SCALE GENOMIC DNA]</scope>
    <source>
        <strain evidence="3 4">AD2</strain>
    </source>
</reference>
<feature type="signal peptide" evidence="1">
    <location>
        <begin position="1"/>
        <end position="24"/>
    </location>
</feature>
<dbReference type="AlphaFoldDB" id="A0AB36TCS0"/>
<dbReference type="EMBL" id="PDBW01000001">
    <property type="protein sequence ID" value="PFH01759.1"/>
    <property type="molecule type" value="Genomic_DNA"/>
</dbReference>
<dbReference type="Gene3D" id="3.30.457.10">
    <property type="entry name" value="Copper amine oxidase-like, N-terminal domain"/>
    <property type="match status" value="1"/>
</dbReference>
<dbReference type="InterPro" id="IPR001223">
    <property type="entry name" value="Glyco_hydro18_cat"/>
</dbReference>
<feature type="chain" id="PRO_5044289933" evidence="1">
    <location>
        <begin position="25"/>
        <end position="439"/>
    </location>
</feature>
<protein>
    <submittedName>
        <fullName evidence="3">Glycosyl hydrolase family 18 (Putative chitinase)</fullName>
    </submittedName>
</protein>
<dbReference type="Pfam" id="PF00704">
    <property type="entry name" value="Glyco_hydro_18"/>
    <property type="match status" value="1"/>
</dbReference>
<keyword evidence="3" id="KW-0378">Hydrolase</keyword>
<keyword evidence="1" id="KW-0732">Signal</keyword>
<dbReference type="InterPro" id="IPR012854">
    <property type="entry name" value="Cu_amine_oxidase-like_N"/>
</dbReference>
<dbReference type="SUPFAM" id="SSF51445">
    <property type="entry name" value="(Trans)glycosidases"/>
    <property type="match status" value="1"/>
</dbReference>
<dbReference type="InterPro" id="IPR011583">
    <property type="entry name" value="Chitinase_II/V-like_cat"/>
</dbReference>
<dbReference type="Proteomes" id="UP000223596">
    <property type="component" value="Unassembled WGS sequence"/>
</dbReference>
<dbReference type="SUPFAM" id="SSF55383">
    <property type="entry name" value="Copper amine oxidase, domain N"/>
    <property type="match status" value="1"/>
</dbReference>
<name>A0AB36TCS0_ACETH</name>
<dbReference type="GO" id="GO:0008061">
    <property type="term" value="F:chitin binding"/>
    <property type="evidence" value="ECO:0007669"/>
    <property type="project" value="InterPro"/>
</dbReference>
<organism evidence="3 4">
    <name type="scientific">Acetivibrio thermocellus AD2</name>
    <dbReference type="NCBI Taxonomy" id="1138384"/>
    <lineage>
        <taxon>Bacteria</taxon>
        <taxon>Bacillati</taxon>
        <taxon>Bacillota</taxon>
        <taxon>Clostridia</taxon>
        <taxon>Eubacteriales</taxon>
        <taxon>Oscillospiraceae</taxon>
        <taxon>Acetivibrio</taxon>
    </lineage>
</organism>
<dbReference type="RefSeq" id="WP_003518526.1">
    <property type="nucleotide sequence ID" value="NZ_CP013828.1"/>
</dbReference>
<evidence type="ECO:0000256" key="1">
    <source>
        <dbReference type="SAM" id="SignalP"/>
    </source>
</evidence>
<dbReference type="GO" id="GO:0005975">
    <property type="term" value="P:carbohydrate metabolic process"/>
    <property type="evidence" value="ECO:0007669"/>
    <property type="project" value="InterPro"/>
</dbReference>
<dbReference type="PANTHER" id="PTHR46066:SF2">
    <property type="entry name" value="CHITINASE DOMAIN-CONTAINING PROTEIN 1"/>
    <property type="match status" value="1"/>
</dbReference>
<proteinExistence type="predicted"/>
<dbReference type="GO" id="GO:0016787">
    <property type="term" value="F:hydrolase activity"/>
    <property type="evidence" value="ECO:0007669"/>
    <property type="project" value="UniProtKB-KW"/>
</dbReference>
<dbReference type="Pfam" id="PF07833">
    <property type="entry name" value="Cu_amine_oxidN1"/>
    <property type="match status" value="1"/>
</dbReference>
<gene>
    <name evidence="3" type="ORF">M972_11503</name>
</gene>
<dbReference type="PROSITE" id="PS51910">
    <property type="entry name" value="GH18_2"/>
    <property type="match status" value="1"/>
</dbReference>
<accession>A0AB36TCS0</accession>
<evidence type="ECO:0000259" key="2">
    <source>
        <dbReference type="PROSITE" id="PS51910"/>
    </source>
</evidence>
<evidence type="ECO:0000313" key="4">
    <source>
        <dbReference type="Proteomes" id="UP000223596"/>
    </source>
</evidence>
<dbReference type="Gene3D" id="3.20.20.80">
    <property type="entry name" value="Glycosidases"/>
    <property type="match status" value="1"/>
</dbReference>
<sequence>MRRFLLCITLAFIIVSCTTLIAFAQENKAISVFIDGLPVVFDVNPIVQGGRTLVPFRAIAEALGVKVEWDGDTQTVSATDNKTIVKLQIGNKTAYCNDTPVALDVPPVISGGRTLIPLRFFSEAFSCKVEWDGVNWMVKITSPPKEMAVIGFYALGDSRTSSWSNLFGVPYPETALGNTDIVGELALGWYSLDKDGNLLTKSRTGWQRPDGWEAVLEAASKYGLVTEMVVHVTDGDGTLTSLLSNDAAMATAVGNIIKEAVLYQGINLDFEGLGYNEEDEKLLATQGAFNKFVQLLAERTNEARLNLTLTLHAPNSAYKGYDYKTLSEYADRIIVMAYDYGTKPEPNALVIQAVEQSLKCVPKEKLVLGISIPNENSESLISKVGIAKRYQLKGIALWRLGLLTDEMWDTLKATVKIKEIINDNGNSPQPTEIKPSQQG</sequence>
<comment type="caution">
    <text evidence="3">The sequence shown here is derived from an EMBL/GenBank/DDBJ whole genome shotgun (WGS) entry which is preliminary data.</text>
</comment>